<accession>A0AAV9UGT9</accession>
<proteinExistence type="predicted"/>
<gene>
    <name evidence="2" type="ORF">TWF696_008286</name>
</gene>
<sequence length="858" mass="94835">MTSTLAIPLEEIPVRLRCSMCNNLAQDAYRLPCCEQSICGNCQSKLPAVCQICDHTPLKAEDCKVHSSLRTTVTIFLRTAEKKYGSLSKTKKETTPAVQTPVEEPVVSESKAPPEALREISIPPQPDQKDTPEVADDKADNKVEEQGESAAAEDGPNGTADKAAPTQPGQGGTDLNNHNQNGPFWNNTQGPNQYPDQSGQYQGYGMGWNNNGYDQSSGYNMQSGGWNNGMQNMMDPSVNMNSFNGMQSFPDGYNGMGNMGMGYSGYGQGGSYGNTGMGMQGQGNWGNGWNTQNGMDGANFNSSGMNAGFYPGAGGYNHQSYGNHQSQQNHMMPHHQFQNRGYNHNQYRNYSNQNMRGNYGQQQQQQQFGGPSRGGHNVNNSNRNFDSQMQQQTTGSDAANINGISGNSSGGQDQSTAPVDQAAVPFNPKARGESSEKVLVDESSNDQADSKDPTSSMPSETNGAAHAISSIDIKDDSTADGRQAEPAGLDSNRKSEPGSVANGSQHPASAAQLQSGNVEQQPVTVPGVLGAPTGPRAMRERGERGRGRGRGGFFGGMGRGGYHQTQISGSDDIAGGHLRTGSITSTGKNGPATGADGSDYDSTSRRQSAAHDAQHSPVESRKDYESYDRDRRRSRSRSRSRTRKHRHHRSRSRKRSSSPKATKGGSRDRSRSRSKERRRHRDGDRDKDRDREKDKRDKDGSRSHRSSHKSSSHKHQRDRSRSRSRDRKETRDRDDNGNDIDAKEVDKPLDAEPASRSRHRDKDGDDRRRGSSRDDRKRDNDKKSRKRSRSRHRSHGHHKRSRGDDEGSRDRHGDDTERKSKSSRSSRRHSTRYEDEESAAERERRVEREREEERWGKR</sequence>
<feature type="compositionally biased region" description="Gly residues" evidence="1">
    <location>
        <begin position="550"/>
        <end position="561"/>
    </location>
</feature>
<feature type="compositionally biased region" description="Basic residues" evidence="1">
    <location>
        <begin position="783"/>
        <end position="801"/>
    </location>
</feature>
<feature type="compositionally biased region" description="Basic residues" evidence="1">
    <location>
        <begin position="632"/>
        <end position="657"/>
    </location>
</feature>
<dbReference type="AlphaFoldDB" id="A0AAV9UGT9"/>
<feature type="compositionally biased region" description="Basic and acidic residues" evidence="1">
    <location>
        <begin position="537"/>
        <end position="546"/>
    </location>
</feature>
<dbReference type="GO" id="GO:0043484">
    <property type="term" value="P:regulation of RNA splicing"/>
    <property type="evidence" value="ECO:0007669"/>
    <property type="project" value="InterPro"/>
</dbReference>
<feature type="compositionally biased region" description="Basic residues" evidence="1">
    <location>
        <begin position="703"/>
        <end position="718"/>
    </location>
</feature>
<feature type="compositionally biased region" description="Polar residues" evidence="1">
    <location>
        <begin position="453"/>
        <end position="462"/>
    </location>
</feature>
<feature type="compositionally biased region" description="Polar residues" evidence="1">
    <location>
        <begin position="501"/>
        <end position="523"/>
    </location>
</feature>
<name>A0AAV9UGT9_9PEZI</name>
<feature type="compositionally biased region" description="Low complexity" evidence="1">
    <location>
        <begin position="400"/>
        <end position="411"/>
    </location>
</feature>
<feature type="compositionally biased region" description="Basic and acidic residues" evidence="1">
    <location>
        <begin position="430"/>
        <end position="440"/>
    </location>
</feature>
<feature type="region of interest" description="Disordered" evidence="1">
    <location>
        <begin position="87"/>
        <end position="195"/>
    </location>
</feature>
<feature type="compositionally biased region" description="Basic and acidic residues" evidence="1">
    <location>
        <begin position="839"/>
        <end position="858"/>
    </location>
</feature>
<reference evidence="2 3" key="1">
    <citation type="submission" date="2019-10" db="EMBL/GenBank/DDBJ databases">
        <authorList>
            <person name="Palmer J.M."/>
        </authorList>
    </citation>
    <scope>NUCLEOTIDE SEQUENCE [LARGE SCALE GENOMIC DNA]</scope>
    <source>
        <strain evidence="2 3">TWF696</strain>
    </source>
</reference>
<feature type="compositionally biased region" description="Polar residues" evidence="1">
    <location>
        <begin position="173"/>
        <end position="195"/>
    </location>
</feature>
<organism evidence="2 3">
    <name type="scientific">Orbilia brochopaga</name>
    <dbReference type="NCBI Taxonomy" id="3140254"/>
    <lineage>
        <taxon>Eukaryota</taxon>
        <taxon>Fungi</taxon>
        <taxon>Dikarya</taxon>
        <taxon>Ascomycota</taxon>
        <taxon>Pezizomycotina</taxon>
        <taxon>Orbiliomycetes</taxon>
        <taxon>Orbiliales</taxon>
        <taxon>Orbiliaceae</taxon>
        <taxon>Orbilia</taxon>
    </lineage>
</organism>
<feature type="compositionally biased region" description="Basic and acidic residues" evidence="1">
    <location>
        <begin position="719"/>
        <end position="782"/>
    </location>
</feature>
<feature type="compositionally biased region" description="Basic and acidic residues" evidence="1">
    <location>
        <begin position="472"/>
        <end position="483"/>
    </location>
</feature>
<dbReference type="GO" id="GO:0051726">
    <property type="term" value="P:regulation of cell cycle"/>
    <property type="evidence" value="ECO:0007669"/>
    <property type="project" value="InterPro"/>
</dbReference>
<evidence type="ECO:0000256" key="1">
    <source>
        <dbReference type="SAM" id="MobiDB-lite"/>
    </source>
</evidence>
<dbReference type="PANTHER" id="PTHR46528">
    <property type="entry name" value="PROTEIN SON"/>
    <property type="match status" value="1"/>
</dbReference>
<feature type="compositionally biased region" description="Basic residues" evidence="1">
    <location>
        <begin position="821"/>
        <end position="830"/>
    </location>
</feature>
<feature type="region of interest" description="Disordered" evidence="1">
    <location>
        <begin position="336"/>
        <end position="858"/>
    </location>
</feature>
<evidence type="ECO:0000313" key="3">
    <source>
        <dbReference type="Proteomes" id="UP001375240"/>
    </source>
</evidence>
<evidence type="ECO:0008006" key="4">
    <source>
        <dbReference type="Google" id="ProtNLM"/>
    </source>
</evidence>
<feature type="compositionally biased region" description="Basic and acidic residues" evidence="1">
    <location>
        <begin position="612"/>
        <end position="631"/>
    </location>
</feature>
<keyword evidence="3" id="KW-1185">Reference proteome</keyword>
<dbReference type="PANTHER" id="PTHR46528:SF1">
    <property type="entry name" value="PROTEIN SON"/>
    <property type="match status" value="1"/>
</dbReference>
<feature type="compositionally biased region" description="Polar residues" evidence="1">
    <location>
        <begin position="377"/>
        <end position="399"/>
    </location>
</feature>
<dbReference type="GO" id="GO:0003723">
    <property type="term" value="F:RNA binding"/>
    <property type="evidence" value="ECO:0007669"/>
    <property type="project" value="InterPro"/>
</dbReference>
<dbReference type="EMBL" id="JAVHNQ010000007">
    <property type="protein sequence ID" value="KAK6341200.1"/>
    <property type="molecule type" value="Genomic_DNA"/>
</dbReference>
<comment type="caution">
    <text evidence="2">The sequence shown here is derived from an EMBL/GenBank/DDBJ whole genome shotgun (WGS) entry which is preliminary data.</text>
</comment>
<feature type="compositionally biased region" description="Basic and acidic residues" evidence="1">
    <location>
        <begin position="802"/>
        <end position="820"/>
    </location>
</feature>
<feature type="compositionally biased region" description="Basic and acidic residues" evidence="1">
    <location>
        <begin position="681"/>
        <end position="702"/>
    </location>
</feature>
<feature type="compositionally biased region" description="Polar residues" evidence="1">
    <location>
        <begin position="336"/>
        <end position="360"/>
    </location>
</feature>
<evidence type="ECO:0000313" key="2">
    <source>
        <dbReference type="EMBL" id="KAK6341200.1"/>
    </source>
</evidence>
<protein>
    <recommendedName>
        <fullName evidence="4">RING-type domain-containing protein</fullName>
    </recommendedName>
</protein>
<dbReference type="Proteomes" id="UP001375240">
    <property type="component" value="Unassembled WGS sequence"/>
</dbReference>
<feature type="compositionally biased region" description="Basic and acidic residues" evidence="1">
    <location>
        <begin position="127"/>
        <end position="145"/>
    </location>
</feature>
<dbReference type="InterPro" id="IPR032922">
    <property type="entry name" value="SON"/>
</dbReference>